<organism evidence="6 7">
    <name type="scientific">Capsicum annuum</name>
    <name type="common">Capsicum pepper</name>
    <dbReference type="NCBI Taxonomy" id="4072"/>
    <lineage>
        <taxon>Eukaryota</taxon>
        <taxon>Viridiplantae</taxon>
        <taxon>Streptophyta</taxon>
        <taxon>Embryophyta</taxon>
        <taxon>Tracheophyta</taxon>
        <taxon>Spermatophyta</taxon>
        <taxon>Magnoliopsida</taxon>
        <taxon>eudicotyledons</taxon>
        <taxon>Gunneridae</taxon>
        <taxon>Pentapetalae</taxon>
        <taxon>asterids</taxon>
        <taxon>lamiids</taxon>
        <taxon>Solanales</taxon>
        <taxon>Solanaceae</taxon>
        <taxon>Solanoideae</taxon>
        <taxon>Capsiceae</taxon>
        <taxon>Capsicum</taxon>
    </lineage>
</organism>
<gene>
    <name evidence="6" type="ORF">T459_09385</name>
</gene>
<dbReference type="CDD" id="cd01417">
    <property type="entry name" value="Ribosomal_L19e_E"/>
    <property type="match status" value="1"/>
</dbReference>
<dbReference type="STRING" id="4072.A0A1U8G795"/>
<evidence type="ECO:0000256" key="3">
    <source>
        <dbReference type="ARBA" id="ARBA00023274"/>
    </source>
</evidence>
<dbReference type="Pfam" id="PF25476">
    <property type="entry name" value="Ribosomal_L19e_C"/>
    <property type="match status" value="1"/>
</dbReference>
<reference evidence="6 7" key="1">
    <citation type="journal article" date="2014" name="Nat. Genet.">
        <title>Genome sequence of the hot pepper provides insights into the evolution of pungency in Capsicum species.</title>
        <authorList>
            <person name="Kim S."/>
            <person name="Park M."/>
            <person name="Yeom S.I."/>
            <person name="Kim Y.M."/>
            <person name="Lee J.M."/>
            <person name="Lee H.A."/>
            <person name="Seo E."/>
            <person name="Choi J."/>
            <person name="Cheong K."/>
            <person name="Kim K.T."/>
            <person name="Jung K."/>
            <person name="Lee G.W."/>
            <person name="Oh S.K."/>
            <person name="Bae C."/>
            <person name="Kim S.B."/>
            <person name="Lee H.Y."/>
            <person name="Kim S.Y."/>
            <person name="Kim M.S."/>
            <person name="Kang B.C."/>
            <person name="Jo Y.D."/>
            <person name="Yang H.B."/>
            <person name="Jeong H.J."/>
            <person name="Kang W.H."/>
            <person name="Kwon J.K."/>
            <person name="Shin C."/>
            <person name="Lim J.Y."/>
            <person name="Park J.H."/>
            <person name="Huh J.H."/>
            <person name="Kim J.S."/>
            <person name="Kim B.D."/>
            <person name="Cohen O."/>
            <person name="Paran I."/>
            <person name="Suh M.C."/>
            <person name="Lee S.B."/>
            <person name="Kim Y.K."/>
            <person name="Shin Y."/>
            <person name="Noh S.J."/>
            <person name="Park J."/>
            <person name="Seo Y.S."/>
            <person name="Kwon S.Y."/>
            <person name="Kim H.A."/>
            <person name="Park J.M."/>
            <person name="Kim H.J."/>
            <person name="Choi S.B."/>
            <person name="Bosland P.W."/>
            <person name="Reeves G."/>
            <person name="Jo S.H."/>
            <person name="Lee B.W."/>
            <person name="Cho H.T."/>
            <person name="Choi H.S."/>
            <person name="Lee M.S."/>
            <person name="Yu Y."/>
            <person name="Do Choi Y."/>
            <person name="Park B.S."/>
            <person name="van Deynze A."/>
            <person name="Ashrafi H."/>
            <person name="Hill T."/>
            <person name="Kim W.T."/>
            <person name="Pai H.S."/>
            <person name="Ahn H.K."/>
            <person name="Yeam I."/>
            <person name="Giovannoni J.J."/>
            <person name="Rose J.K."/>
            <person name="Sorensen I."/>
            <person name="Lee S.J."/>
            <person name="Kim R.W."/>
            <person name="Choi I.Y."/>
            <person name="Choi B.S."/>
            <person name="Lim J.S."/>
            <person name="Lee Y.H."/>
            <person name="Choi D."/>
        </authorList>
    </citation>
    <scope>NUCLEOTIDE SEQUENCE [LARGE SCALE GENOMIC DNA]</scope>
    <source>
        <strain evidence="7">cv. CM334</strain>
    </source>
</reference>
<name>A0A1U8G795_CAPAN</name>
<feature type="domain" description="Large ribosomal subunit protein eL19" evidence="5">
    <location>
        <begin position="3"/>
        <end position="146"/>
    </location>
</feature>
<dbReference type="PANTHER" id="PTHR10722">
    <property type="entry name" value="60S RIBOSOMAL PROTEIN L19"/>
    <property type="match status" value="1"/>
</dbReference>
<dbReference type="SMR" id="A0A1U8G795"/>
<dbReference type="OMA" id="EHHVVHS"/>
<dbReference type="Gene3D" id="1.10.1200.240">
    <property type="match status" value="1"/>
</dbReference>
<proteinExistence type="inferred from homology"/>
<dbReference type="GO" id="GO:0006412">
    <property type="term" value="P:translation"/>
    <property type="evidence" value="ECO:0007669"/>
    <property type="project" value="InterPro"/>
</dbReference>
<comment type="similarity">
    <text evidence="1">Belongs to the eukaryotic ribosomal protein eL19 family.</text>
</comment>
<dbReference type="GO" id="GO:0003735">
    <property type="term" value="F:structural constituent of ribosome"/>
    <property type="evidence" value="ECO:0000318"/>
    <property type="project" value="GO_Central"/>
</dbReference>
<dbReference type="InterPro" id="IPR035970">
    <property type="entry name" value="60S_ribosomal_eL19_sf"/>
</dbReference>
<dbReference type="Gramene" id="PHT87279">
    <property type="protein sequence ID" value="PHT87279"/>
    <property type="gene ID" value="T459_09385"/>
</dbReference>
<feature type="region of interest" description="Disordered" evidence="4">
    <location>
        <begin position="56"/>
        <end position="88"/>
    </location>
</feature>
<evidence type="ECO:0000256" key="1">
    <source>
        <dbReference type="ARBA" id="ARBA00011082"/>
    </source>
</evidence>
<dbReference type="InterPro" id="IPR000196">
    <property type="entry name" value="Ribosomal_eL19_dom"/>
</dbReference>
<evidence type="ECO:0000313" key="6">
    <source>
        <dbReference type="EMBL" id="PHT87279.1"/>
    </source>
</evidence>
<dbReference type="InterPro" id="IPR033935">
    <property type="entry name" value="Ribosomal_eL19_euk"/>
</dbReference>
<comment type="caution">
    <text evidence="6">The sequence shown here is derived from an EMBL/GenBank/DDBJ whole genome shotgun (WGS) entry which is preliminary data.</text>
</comment>
<protein>
    <submittedName>
        <fullName evidence="6">60S ribosomal protein L19</fullName>
    </submittedName>
</protein>
<accession>A0A1U8G795</accession>
<keyword evidence="3" id="KW-0687">Ribonucleoprotein</keyword>
<dbReference type="InterPro" id="IPR015972">
    <property type="entry name" value="Ribosomal_eL19_dom1"/>
</dbReference>
<dbReference type="Gene3D" id="1.10.1650.10">
    <property type="match status" value="1"/>
</dbReference>
<dbReference type="FunFam" id="1.10.1650.10:FF:000001">
    <property type="entry name" value="Ribosomal protein L19"/>
    <property type="match status" value="1"/>
</dbReference>
<dbReference type="AlphaFoldDB" id="A0A1U8G795"/>
<evidence type="ECO:0000256" key="2">
    <source>
        <dbReference type="ARBA" id="ARBA00022980"/>
    </source>
</evidence>
<keyword evidence="7" id="KW-1185">Reference proteome</keyword>
<evidence type="ECO:0000259" key="5">
    <source>
        <dbReference type="SMART" id="SM01416"/>
    </source>
</evidence>
<dbReference type="InterPro" id="IPR039547">
    <property type="entry name" value="Ribosomal_eL19"/>
</dbReference>
<dbReference type="GO" id="GO:0003723">
    <property type="term" value="F:RNA binding"/>
    <property type="evidence" value="ECO:0000318"/>
    <property type="project" value="GO_Central"/>
</dbReference>
<dbReference type="SUPFAM" id="SSF48140">
    <property type="entry name" value="Ribosomal protein L19 (L19e)"/>
    <property type="match status" value="1"/>
</dbReference>
<sequence length="160" mass="18791">MVSLKFQKRLAASVLKCGRGRVWLDLNEGNKISMANSPQNIRKLVKDDFIIRKPTKIHSRSRSRRMKETKRKGHHTGYGKPKGTKKARLPTKVALDEENGVLWCLLHKYRESKKIDKHMHHDMYMKVKGNVFKNKRVQMKNIHKTKAEKAREKTLSDQFE</sequence>
<dbReference type="EMBL" id="AYRZ02000003">
    <property type="protein sequence ID" value="PHT87279.1"/>
    <property type="molecule type" value="Genomic_DNA"/>
</dbReference>
<evidence type="ECO:0000256" key="4">
    <source>
        <dbReference type="SAM" id="MobiDB-lite"/>
    </source>
</evidence>
<dbReference type="InterPro" id="IPR057260">
    <property type="entry name" value="Ribosomal_L19e_C"/>
</dbReference>
<dbReference type="GO" id="GO:0022625">
    <property type="term" value="C:cytosolic large ribosomal subunit"/>
    <property type="evidence" value="ECO:0000318"/>
    <property type="project" value="GO_Central"/>
</dbReference>
<keyword evidence="2 6" id="KW-0689">Ribosomal protein</keyword>
<reference evidence="6 7" key="2">
    <citation type="journal article" date="2017" name="Genome Biol.">
        <title>New reference genome sequences of hot pepper reveal the massive evolution of plant disease-resistance genes by retroduplication.</title>
        <authorList>
            <person name="Kim S."/>
            <person name="Park J."/>
            <person name="Yeom S.I."/>
            <person name="Kim Y.M."/>
            <person name="Seo E."/>
            <person name="Kim K.T."/>
            <person name="Kim M.S."/>
            <person name="Lee J.M."/>
            <person name="Cheong K."/>
            <person name="Shin H.S."/>
            <person name="Kim S.B."/>
            <person name="Han K."/>
            <person name="Lee J."/>
            <person name="Park M."/>
            <person name="Lee H.A."/>
            <person name="Lee H.Y."/>
            <person name="Lee Y."/>
            <person name="Oh S."/>
            <person name="Lee J.H."/>
            <person name="Choi E."/>
            <person name="Choi E."/>
            <person name="Lee S.E."/>
            <person name="Jeon J."/>
            <person name="Kim H."/>
            <person name="Choi G."/>
            <person name="Song H."/>
            <person name="Lee J."/>
            <person name="Lee S.C."/>
            <person name="Kwon J.K."/>
            <person name="Lee H.Y."/>
            <person name="Koo N."/>
            <person name="Hong Y."/>
            <person name="Kim R.W."/>
            <person name="Kang W.H."/>
            <person name="Huh J.H."/>
            <person name="Kang B.C."/>
            <person name="Yang T.J."/>
            <person name="Lee Y.H."/>
            <person name="Bennetzen J.L."/>
            <person name="Choi D."/>
        </authorList>
    </citation>
    <scope>NUCLEOTIDE SEQUENCE [LARGE SCALE GENOMIC DNA]</scope>
    <source>
        <strain evidence="7">cv. CM334</strain>
    </source>
</reference>
<dbReference type="InterPro" id="IPR057259">
    <property type="entry name" value="Ribosomal_L19e"/>
</dbReference>
<evidence type="ECO:0000313" key="7">
    <source>
        <dbReference type="Proteomes" id="UP000222542"/>
    </source>
</evidence>
<dbReference type="Proteomes" id="UP000222542">
    <property type="component" value="Unassembled WGS sequence"/>
</dbReference>
<dbReference type="SMART" id="SM01416">
    <property type="entry name" value="Ribosomal_L19e"/>
    <property type="match status" value="1"/>
</dbReference>
<dbReference type="Pfam" id="PF01280">
    <property type="entry name" value="Ribosomal_L19e"/>
    <property type="match status" value="1"/>
</dbReference>